<evidence type="ECO:0000256" key="6">
    <source>
        <dbReference type="ARBA" id="ARBA00012865"/>
    </source>
</evidence>
<evidence type="ECO:0000256" key="7">
    <source>
        <dbReference type="ARBA" id="ARBA00022723"/>
    </source>
</evidence>
<dbReference type="GO" id="GO:0046677">
    <property type="term" value="P:response to antibiotic"/>
    <property type="evidence" value="ECO:0007669"/>
    <property type="project" value="UniProtKB-KW"/>
</dbReference>
<dbReference type="PROSITE" id="PS51257">
    <property type="entry name" value="PROKAR_LIPOPROTEIN"/>
    <property type="match status" value="1"/>
</dbReference>
<evidence type="ECO:0000256" key="5">
    <source>
        <dbReference type="ARBA" id="ARBA00011245"/>
    </source>
</evidence>
<dbReference type="SUPFAM" id="SSF56281">
    <property type="entry name" value="Metallo-hydrolase/oxidoreductase"/>
    <property type="match status" value="1"/>
</dbReference>
<keyword evidence="9" id="KW-0574">Periplasm</keyword>
<dbReference type="GO" id="GO:0017001">
    <property type="term" value="P:antibiotic catabolic process"/>
    <property type="evidence" value="ECO:0007669"/>
    <property type="project" value="InterPro"/>
</dbReference>
<evidence type="ECO:0000256" key="4">
    <source>
        <dbReference type="ARBA" id="ARBA00005250"/>
    </source>
</evidence>
<keyword evidence="11" id="KW-0862">Zinc</keyword>
<evidence type="ECO:0000313" key="15">
    <source>
        <dbReference type="Proteomes" id="UP001161325"/>
    </source>
</evidence>
<sequence>MTTARGVVAGVVLTLAAACARPRQPTLAPDDPLLAPQTAALDARPGDVRVAHDVLVRQLAPGVWMHVSLGAFSGPSGRTWYPSNGLLLDAPDGGMVLIDTGWNDAQTVALLDWAERRHRRPVRRAVITHAHEDRLGGLSALRVRGVPAVSLALTAALARAGGAAPPDSIPGLAAAPQRDPAGFELRFPGAGHAPDNIVVYVPAARLLFGGCLVKPDTATTVGNIADADVANWPRAVAAVRTAYPDARLVVPGHGAVGGPSALTWTERLIAEQGTAAAERLRRP</sequence>
<organism evidence="14 15">
    <name type="scientific">Roseisolibacter agri</name>
    <dbReference type="NCBI Taxonomy" id="2014610"/>
    <lineage>
        <taxon>Bacteria</taxon>
        <taxon>Pseudomonadati</taxon>
        <taxon>Gemmatimonadota</taxon>
        <taxon>Gemmatimonadia</taxon>
        <taxon>Gemmatimonadales</taxon>
        <taxon>Gemmatimonadaceae</taxon>
        <taxon>Roseisolibacter</taxon>
    </lineage>
</organism>
<dbReference type="PROSITE" id="PS00744">
    <property type="entry name" value="BETA_LACTAMASE_B_2"/>
    <property type="match status" value="1"/>
</dbReference>
<dbReference type="AlphaFoldDB" id="A0AA37V077"/>
<accession>A0AA37V077</accession>
<dbReference type="Gene3D" id="3.60.15.10">
    <property type="entry name" value="Ribonuclease Z/Hydroxyacylglutathione hydrolase-like"/>
    <property type="match status" value="1"/>
</dbReference>
<evidence type="ECO:0000256" key="1">
    <source>
        <dbReference type="ARBA" id="ARBA00001526"/>
    </source>
</evidence>
<dbReference type="GO" id="GO:0008270">
    <property type="term" value="F:zinc ion binding"/>
    <property type="evidence" value="ECO:0007669"/>
    <property type="project" value="InterPro"/>
</dbReference>
<dbReference type="Proteomes" id="UP001161325">
    <property type="component" value="Unassembled WGS sequence"/>
</dbReference>
<dbReference type="EC" id="3.5.2.6" evidence="6"/>
<comment type="caution">
    <text evidence="14">The sequence shown here is derived from an EMBL/GenBank/DDBJ whole genome shotgun (WGS) entry which is preliminary data.</text>
</comment>
<dbReference type="GO" id="GO:0008800">
    <property type="term" value="F:beta-lactamase activity"/>
    <property type="evidence" value="ECO:0007669"/>
    <property type="project" value="UniProtKB-EC"/>
</dbReference>
<keyword evidence="7" id="KW-0479">Metal-binding</keyword>
<dbReference type="InterPro" id="IPR001018">
    <property type="entry name" value="Beta-lactamase_class-B_CS"/>
</dbReference>
<dbReference type="PANTHER" id="PTHR42951">
    <property type="entry name" value="METALLO-BETA-LACTAMASE DOMAIN-CONTAINING"/>
    <property type="match status" value="1"/>
</dbReference>
<keyword evidence="10" id="KW-0378">Hydrolase</keyword>
<evidence type="ECO:0000256" key="2">
    <source>
        <dbReference type="ARBA" id="ARBA00001947"/>
    </source>
</evidence>
<dbReference type="NCBIfam" id="NF033088">
    <property type="entry name" value="bla_subclass_B1"/>
    <property type="match status" value="1"/>
</dbReference>
<dbReference type="InterPro" id="IPR001279">
    <property type="entry name" value="Metallo-B-lactamas"/>
</dbReference>
<protein>
    <recommendedName>
        <fullName evidence="6">beta-lactamase</fullName>
        <ecNumber evidence="6">3.5.2.6</ecNumber>
    </recommendedName>
</protein>
<dbReference type="InterPro" id="IPR058199">
    <property type="entry name" value="BlaB//VIM/IMP-1"/>
</dbReference>
<dbReference type="PANTHER" id="PTHR42951:SF4">
    <property type="entry name" value="ACYL-COENZYME A THIOESTERASE MBLAC2"/>
    <property type="match status" value="1"/>
</dbReference>
<keyword evidence="15" id="KW-1185">Reference proteome</keyword>
<dbReference type="GO" id="GO:0042597">
    <property type="term" value="C:periplasmic space"/>
    <property type="evidence" value="ECO:0007669"/>
    <property type="project" value="UniProtKB-SubCell"/>
</dbReference>
<comment type="catalytic activity">
    <reaction evidence="1">
        <text>a beta-lactam + H2O = a substituted beta-amino acid</text>
        <dbReference type="Rhea" id="RHEA:20401"/>
        <dbReference type="ChEBI" id="CHEBI:15377"/>
        <dbReference type="ChEBI" id="CHEBI:35627"/>
        <dbReference type="ChEBI" id="CHEBI:140347"/>
        <dbReference type="EC" id="3.5.2.6"/>
    </reaction>
</comment>
<feature type="domain" description="Metallo-beta-lactamase" evidence="13">
    <location>
        <begin position="82"/>
        <end position="253"/>
    </location>
</feature>
<reference evidence="14" key="1">
    <citation type="submission" date="2022-08" db="EMBL/GenBank/DDBJ databases">
        <title>Draft genome sequencing of Roseisolibacter agri AW1220.</title>
        <authorList>
            <person name="Tobiishi Y."/>
            <person name="Tonouchi A."/>
        </authorList>
    </citation>
    <scope>NUCLEOTIDE SEQUENCE</scope>
    <source>
        <strain evidence="14">AW1220</strain>
    </source>
</reference>
<evidence type="ECO:0000256" key="12">
    <source>
        <dbReference type="ARBA" id="ARBA00023251"/>
    </source>
</evidence>
<comment type="cofactor">
    <cofactor evidence="2">
        <name>Zn(2+)</name>
        <dbReference type="ChEBI" id="CHEBI:29105"/>
    </cofactor>
</comment>
<dbReference type="EMBL" id="BRXS01000001">
    <property type="protein sequence ID" value="GLC23950.1"/>
    <property type="molecule type" value="Genomic_DNA"/>
</dbReference>
<evidence type="ECO:0000256" key="11">
    <source>
        <dbReference type="ARBA" id="ARBA00022833"/>
    </source>
</evidence>
<dbReference type="Pfam" id="PF00753">
    <property type="entry name" value="Lactamase_B"/>
    <property type="match status" value="1"/>
</dbReference>
<name>A0AA37V077_9BACT</name>
<keyword evidence="12" id="KW-0046">Antibiotic resistance</keyword>
<keyword evidence="8" id="KW-0732">Signal</keyword>
<proteinExistence type="inferred from homology"/>
<gene>
    <name evidence="14" type="primary">bla</name>
    <name evidence="14" type="ORF">rosag_04630</name>
</gene>
<evidence type="ECO:0000259" key="13">
    <source>
        <dbReference type="SMART" id="SM00849"/>
    </source>
</evidence>
<evidence type="ECO:0000256" key="8">
    <source>
        <dbReference type="ARBA" id="ARBA00022729"/>
    </source>
</evidence>
<comment type="subcellular location">
    <subcellularLocation>
        <location evidence="3">Periplasm</location>
    </subcellularLocation>
</comment>
<dbReference type="InterPro" id="IPR050855">
    <property type="entry name" value="NDM-1-like"/>
</dbReference>
<dbReference type="InterPro" id="IPR036866">
    <property type="entry name" value="RibonucZ/Hydroxyglut_hydro"/>
</dbReference>
<evidence type="ECO:0000256" key="9">
    <source>
        <dbReference type="ARBA" id="ARBA00022764"/>
    </source>
</evidence>
<comment type="similarity">
    <text evidence="4">Belongs to the metallo-beta-lactamase superfamily. Class-B beta-lactamase family.</text>
</comment>
<evidence type="ECO:0000256" key="3">
    <source>
        <dbReference type="ARBA" id="ARBA00004418"/>
    </source>
</evidence>
<comment type="subunit">
    <text evidence="5">Monomer.</text>
</comment>
<dbReference type="RefSeq" id="WP_284348396.1">
    <property type="nucleotide sequence ID" value="NZ_BRXS01000001.1"/>
</dbReference>
<evidence type="ECO:0000313" key="14">
    <source>
        <dbReference type="EMBL" id="GLC23950.1"/>
    </source>
</evidence>
<evidence type="ECO:0000256" key="10">
    <source>
        <dbReference type="ARBA" id="ARBA00022801"/>
    </source>
</evidence>
<dbReference type="SMART" id="SM00849">
    <property type="entry name" value="Lactamase_B"/>
    <property type="match status" value="1"/>
</dbReference>